<feature type="domain" description="Ubiquitin-like protease family profile" evidence="5">
    <location>
        <begin position="249"/>
        <end position="426"/>
    </location>
</feature>
<dbReference type="STRING" id="61424.A0A2T9XXW9"/>
<comment type="caution">
    <text evidence="6">The sequence shown here is derived from an EMBL/GenBank/DDBJ whole genome shotgun (WGS) entry which is preliminary data.</text>
</comment>
<evidence type="ECO:0000259" key="5">
    <source>
        <dbReference type="PROSITE" id="PS50600"/>
    </source>
</evidence>
<dbReference type="PROSITE" id="PS50600">
    <property type="entry name" value="ULP_PROTEASE"/>
    <property type="match status" value="1"/>
</dbReference>
<sequence length="456" mass="52845">MESENPQNPTNGLENERFIIPGYYTFNKNQNESQQNLKAKVLIGYSLIKWMGGISKEDVLLFLVYIKMFLLFIYKKVNINQFDPTINQNPELILPANEIKINDYSQSTSEKYKYNDNIHRTMLDFKDNDTDTQIIRRNQIIEAYTGYNSRYSTFTHKKQLNTKPYTPKNHYTEKVIFGKSPSYNSLHSKVSSLNVQTQKSQIDALRNQIKDALKLEPEIGFQKTPVFDSYIRDELEKRSSIENELKTRMTISGKPNLPINIDQIIRNAFSTRMVCNLNNVTVGSRDLETLLNGRSKDELSFPKVHCFSTFFYTTLAKGGYARVKRWTKKVNLFEKDYVILPVHLGNHWCCAVIDIKGKKIEYFDSLLGDNMTCLNILANYLSEESNSKLDTGFDVGEFRLETPKAIPRQLNGYDCGVFACTFAEYSSRKANLDFSQKDAEYLRKKMMLEIIQNKLL</sequence>
<proteinExistence type="inferred from homology"/>
<dbReference type="GO" id="GO:0016929">
    <property type="term" value="F:deSUMOylase activity"/>
    <property type="evidence" value="ECO:0007669"/>
    <property type="project" value="TreeGrafter"/>
</dbReference>
<dbReference type="AlphaFoldDB" id="A0A2T9XXW9"/>
<name>A0A2T9XXW9_9FUNG</name>
<dbReference type="OrthoDB" id="1939479at2759"/>
<evidence type="ECO:0000256" key="4">
    <source>
        <dbReference type="ARBA" id="ARBA00022807"/>
    </source>
</evidence>
<dbReference type="Pfam" id="PF02902">
    <property type="entry name" value="Peptidase_C48"/>
    <property type="match status" value="1"/>
</dbReference>
<organism evidence="6 7">
    <name type="scientific">Furculomyces boomerangus</name>
    <dbReference type="NCBI Taxonomy" id="61424"/>
    <lineage>
        <taxon>Eukaryota</taxon>
        <taxon>Fungi</taxon>
        <taxon>Fungi incertae sedis</taxon>
        <taxon>Zoopagomycota</taxon>
        <taxon>Kickxellomycotina</taxon>
        <taxon>Harpellomycetes</taxon>
        <taxon>Harpellales</taxon>
        <taxon>Harpellaceae</taxon>
        <taxon>Furculomyces</taxon>
    </lineage>
</organism>
<dbReference type="PANTHER" id="PTHR12606:SF141">
    <property type="entry name" value="GH15225P-RELATED"/>
    <property type="match status" value="1"/>
</dbReference>
<dbReference type="Gene3D" id="3.40.395.10">
    <property type="entry name" value="Adenoviral Proteinase, Chain A"/>
    <property type="match status" value="1"/>
</dbReference>
<evidence type="ECO:0000256" key="2">
    <source>
        <dbReference type="ARBA" id="ARBA00022670"/>
    </source>
</evidence>
<evidence type="ECO:0000256" key="3">
    <source>
        <dbReference type="ARBA" id="ARBA00022801"/>
    </source>
</evidence>
<dbReference type="EMBL" id="MBFT01001191">
    <property type="protein sequence ID" value="PVU84939.1"/>
    <property type="molecule type" value="Genomic_DNA"/>
</dbReference>
<dbReference type="GO" id="GO:0006508">
    <property type="term" value="P:proteolysis"/>
    <property type="evidence" value="ECO:0007669"/>
    <property type="project" value="UniProtKB-KW"/>
</dbReference>
<protein>
    <recommendedName>
        <fullName evidence="5">Ubiquitin-like protease family profile domain-containing protein</fullName>
    </recommendedName>
</protein>
<accession>A0A2T9XXW9</accession>
<keyword evidence="2" id="KW-0645">Protease</keyword>
<evidence type="ECO:0000256" key="1">
    <source>
        <dbReference type="ARBA" id="ARBA00005234"/>
    </source>
</evidence>
<dbReference type="Proteomes" id="UP000245699">
    <property type="component" value="Unassembled WGS sequence"/>
</dbReference>
<dbReference type="GO" id="GO:0005634">
    <property type="term" value="C:nucleus"/>
    <property type="evidence" value="ECO:0007669"/>
    <property type="project" value="TreeGrafter"/>
</dbReference>
<evidence type="ECO:0000313" key="6">
    <source>
        <dbReference type="EMBL" id="PVU84939.1"/>
    </source>
</evidence>
<keyword evidence="3" id="KW-0378">Hydrolase</keyword>
<gene>
    <name evidence="6" type="ORF">BB559_007287</name>
</gene>
<evidence type="ECO:0000313" key="7">
    <source>
        <dbReference type="Proteomes" id="UP000245699"/>
    </source>
</evidence>
<keyword evidence="4" id="KW-0788">Thiol protease</keyword>
<dbReference type="SUPFAM" id="SSF54001">
    <property type="entry name" value="Cysteine proteinases"/>
    <property type="match status" value="1"/>
</dbReference>
<dbReference type="InterPro" id="IPR003653">
    <property type="entry name" value="Peptidase_C48_C"/>
</dbReference>
<keyword evidence="7" id="KW-1185">Reference proteome</keyword>
<dbReference type="InterPro" id="IPR038765">
    <property type="entry name" value="Papain-like_cys_pep_sf"/>
</dbReference>
<reference evidence="6 7" key="1">
    <citation type="journal article" date="2018" name="MBio">
        <title>Comparative Genomics Reveals the Core Gene Toolbox for the Fungus-Insect Symbiosis.</title>
        <authorList>
            <person name="Wang Y."/>
            <person name="Stata M."/>
            <person name="Wang W."/>
            <person name="Stajich J.E."/>
            <person name="White M.M."/>
            <person name="Moncalvo J.M."/>
        </authorList>
    </citation>
    <scope>NUCLEOTIDE SEQUENCE [LARGE SCALE GENOMIC DNA]</scope>
    <source>
        <strain evidence="6 7">AUS-77-4</strain>
    </source>
</reference>
<dbReference type="PANTHER" id="PTHR12606">
    <property type="entry name" value="SENTRIN/SUMO-SPECIFIC PROTEASE"/>
    <property type="match status" value="1"/>
</dbReference>
<comment type="similarity">
    <text evidence="1">Belongs to the peptidase C48 family.</text>
</comment>
<dbReference type="GO" id="GO:0016926">
    <property type="term" value="P:protein desumoylation"/>
    <property type="evidence" value="ECO:0007669"/>
    <property type="project" value="TreeGrafter"/>
</dbReference>